<dbReference type="CDD" id="cd16329">
    <property type="entry name" value="LolA_like"/>
    <property type="match status" value="1"/>
</dbReference>
<protein>
    <submittedName>
        <fullName evidence="3">Outer membrane lipoprotein-sorting protein</fullName>
    </submittedName>
</protein>
<sequence length="258" mass="29330">MLCTLALLASPTLCLAAPDHEQLGRWIHDAENVLRGKTSAAVVSMKIKKASYERDYELMVYTDDRASSSKVLMRMLGPALWRGNATLKVAERISFFDPRTSRITVMGSTMLGENWMGSHFTNDDLMRETDLARHYQYRLLNTSSSKDESGDPVTQQLIELTPLPQAPVAWAKVLYRLNIGADQRALPLSVEYFRRQDDAKPARTLEYAGLKLIEQRKLPTRLTMSPSDAPGEFTRIEYRKLKFDVSFAADDFSERAFR</sequence>
<evidence type="ECO:0000313" key="3">
    <source>
        <dbReference type="EMBL" id="MDT8997734.1"/>
    </source>
</evidence>
<feature type="domain" description="Uncharacterized protein TP-0789" evidence="2">
    <location>
        <begin position="69"/>
        <end position="257"/>
    </location>
</feature>
<keyword evidence="4" id="KW-1185">Reference proteome</keyword>
<name>A0ABU3P581_9BURK</name>
<keyword evidence="1" id="KW-0732">Signal</keyword>
<proteinExistence type="predicted"/>
<reference evidence="3" key="1">
    <citation type="submission" date="2023-09" db="EMBL/GenBank/DDBJ databases">
        <title>Paucibacter sp. APW11 Genome sequencing and assembly.</title>
        <authorList>
            <person name="Kim I."/>
        </authorList>
    </citation>
    <scope>NUCLEOTIDE SEQUENCE</scope>
    <source>
        <strain evidence="3">APW11</strain>
    </source>
</reference>
<keyword evidence="3" id="KW-0449">Lipoprotein</keyword>
<dbReference type="RefSeq" id="WP_315647954.1">
    <property type="nucleotide sequence ID" value="NZ_JAVXZY010000001.1"/>
</dbReference>
<evidence type="ECO:0000256" key="1">
    <source>
        <dbReference type="SAM" id="SignalP"/>
    </source>
</evidence>
<evidence type="ECO:0000259" key="2">
    <source>
        <dbReference type="Pfam" id="PF17131"/>
    </source>
</evidence>
<dbReference type="Gene3D" id="2.50.20.10">
    <property type="entry name" value="Lipoprotein localisation LolA/LolB/LppX"/>
    <property type="match status" value="1"/>
</dbReference>
<dbReference type="EMBL" id="JAVXZY010000001">
    <property type="protein sequence ID" value="MDT8997734.1"/>
    <property type="molecule type" value="Genomic_DNA"/>
</dbReference>
<dbReference type="Proteomes" id="UP001246372">
    <property type="component" value="Unassembled WGS sequence"/>
</dbReference>
<gene>
    <name evidence="3" type="ORF">RQP53_00430</name>
</gene>
<feature type="chain" id="PRO_5047022741" evidence="1">
    <location>
        <begin position="17"/>
        <end position="258"/>
    </location>
</feature>
<feature type="signal peptide" evidence="1">
    <location>
        <begin position="1"/>
        <end position="16"/>
    </location>
</feature>
<organism evidence="3 4">
    <name type="scientific">Roseateles aquae</name>
    <dbReference type="NCBI Taxonomy" id="3077235"/>
    <lineage>
        <taxon>Bacteria</taxon>
        <taxon>Pseudomonadati</taxon>
        <taxon>Pseudomonadota</taxon>
        <taxon>Betaproteobacteria</taxon>
        <taxon>Burkholderiales</taxon>
        <taxon>Sphaerotilaceae</taxon>
        <taxon>Roseateles</taxon>
    </lineage>
</organism>
<comment type="caution">
    <text evidence="3">The sequence shown here is derived from an EMBL/GenBank/DDBJ whole genome shotgun (WGS) entry which is preliminary data.</text>
</comment>
<accession>A0ABU3P581</accession>
<dbReference type="InterPro" id="IPR033399">
    <property type="entry name" value="TP_0789-like"/>
</dbReference>
<dbReference type="Pfam" id="PF17131">
    <property type="entry name" value="LolA_like"/>
    <property type="match status" value="1"/>
</dbReference>
<evidence type="ECO:0000313" key="4">
    <source>
        <dbReference type="Proteomes" id="UP001246372"/>
    </source>
</evidence>